<accession>A0AAF3FND1</accession>
<evidence type="ECO:0000313" key="3">
    <source>
        <dbReference type="Proteomes" id="UP000887575"/>
    </source>
</evidence>
<proteinExistence type="predicted"/>
<evidence type="ECO:0000256" key="1">
    <source>
        <dbReference type="SAM" id="Coils"/>
    </source>
</evidence>
<name>A0AAF3FND1_9BILA</name>
<protein>
    <submittedName>
        <fullName evidence="4">Uncharacterized protein</fullName>
    </submittedName>
</protein>
<dbReference type="WBParaSite" id="MBELARI_LOCUS7188.2">
    <property type="protein sequence ID" value="MBELARI_LOCUS7188.2"/>
    <property type="gene ID" value="MBELARI_LOCUS7188"/>
</dbReference>
<keyword evidence="1" id="KW-0175">Coiled coil</keyword>
<evidence type="ECO:0000313" key="4">
    <source>
        <dbReference type="WBParaSite" id="MBELARI_LOCUS7188.2"/>
    </source>
</evidence>
<feature type="coiled-coil region" evidence="1">
    <location>
        <begin position="27"/>
        <end position="75"/>
    </location>
</feature>
<sequence length="567" mass="63110">MDSLKEAIGLIPRNFYVIKIGSTTESLRTEEAVLKRCEKLRVNLENEGLIFAKKFSFLSATREEAKKDIDAIEKKPPPVFIIIDDYDGRTIDRQLAHGIPSAMYFTGYSLLNCMESAVRGRCSAFVNAMIKLWSGEGEKKGKTHGNVNVCSKCGVSGQICKCIEASIEKVRQKHACGYDNMGPELYALISRHMKLDTAKDYDTAIAEVIESTRTKIKLSPVSKQTFDNNDSMVKDSTSAKPSNLKKPTLKVPDEPLVIEVPLQKPAKGNVSVNRPAMSPRVQMNSPVVRASASNTSVNTPSTSSHKSIAATIFEAGPNLQDVLELVHKQTWDIGTLTRAFENNCRQAQNLLGSKKPNSQAESMNQINMEIRNGLKSDRHCGDMDIIKCWAIVVVYHSKILRLMMTIGNTSVELTRAVQHPRLYKAIRFALENPKKYTPNETVHTLIDEILDDFQVAIREHDLEQFLSDAFLKLHRIAVTLAVVYLSHQLAKCASVRGLECHDMTSDSGLRNLVSVAKAALTAGPDSVAEKTGDFFSTWQRTVCVGLPELNDYKLLHFVFKPDFAMPF</sequence>
<reference evidence="4" key="1">
    <citation type="submission" date="2024-02" db="UniProtKB">
        <authorList>
            <consortium name="WormBaseParasite"/>
        </authorList>
    </citation>
    <scope>IDENTIFICATION</scope>
</reference>
<dbReference type="AlphaFoldDB" id="A0AAF3FND1"/>
<evidence type="ECO:0000256" key="2">
    <source>
        <dbReference type="SAM" id="MobiDB-lite"/>
    </source>
</evidence>
<dbReference type="Proteomes" id="UP000887575">
    <property type="component" value="Unassembled WGS sequence"/>
</dbReference>
<organism evidence="3 4">
    <name type="scientific">Mesorhabditis belari</name>
    <dbReference type="NCBI Taxonomy" id="2138241"/>
    <lineage>
        <taxon>Eukaryota</taxon>
        <taxon>Metazoa</taxon>
        <taxon>Ecdysozoa</taxon>
        <taxon>Nematoda</taxon>
        <taxon>Chromadorea</taxon>
        <taxon>Rhabditida</taxon>
        <taxon>Rhabditina</taxon>
        <taxon>Rhabditomorpha</taxon>
        <taxon>Rhabditoidea</taxon>
        <taxon>Rhabditidae</taxon>
        <taxon>Mesorhabditinae</taxon>
        <taxon>Mesorhabditis</taxon>
    </lineage>
</organism>
<feature type="region of interest" description="Disordered" evidence="2">
    <location>
        <begin position="227"/>
        <end position="248"/>
    </location>
</feature>
<feature type="compositionally biased region" description="Polar residues" evidence="2">
    <location>
        <begin position="227"/>
        <end position="241"/>
    </location>
</feature>
<keyword evidence="3" id="KW-1185">Reference proteome</keyword>